<dbReference type="InterPro" id="IPR002694">
    <property type="entry name" value="Znf_CHC2"/>
</dbReference>
<keyword evidence="7 12" id="KW-0863">Zinc-finger</keyword>
<comment type="cofactor">
    <cofactor evidence="12 13 14">
        <name>Zn(2+)</name>
        <dbReference type="ChEBI" id="CHEBI:29105"/>
    </cofactor>
    <text evidence="12 13 14">Binds 1 zinc ion per monomer.</text>
</comment>
<proteinExistence type="inferred from homology"/>
<keyword evidence="10 12" id="KW-0238">DNA-binding</keyword>
<gene>
    <name evidence="12 16" type="primary">dnaG</name>
    <name evidence="16" type="ORF">PNK_1493</name>
</gene>
<dbReference type="InterPro" id="IPR030846">
    <property type="entry name" value="DnaG_bac"/>
</dbReference>
<dbReference type="Gene3D" id="1.10.860.10">
    <property type="entry name" value="DNAb Helicase, Chain A"/>
    <property type="match status" value="1"/>
</dbReference>
<dbReference type="InterPro" id="IPR037068">
    <property type="entry name" value="DNA_primase_core_N_sf"/>
</dbReference>
<evidence type="ECO:0000256" key="13">
    <source>
        <dbReference type="PIRNR" id="PIRNR002811"/>
    </source>
</evidence>
<reference evidence="17" key="1">
    <citation type="submission" date="2015-09" db="EMBL/GenBank/DDBJ databases">
        <authorList>
            <person name="Bertelli C."/>
        </authorList>
    </citation>
    <scope>NUCLEOTIDE SEQUENCE [LARGE SCALE GENOMIC DNA]</scope>
    <source>
        <strain evidence="17">KNic</strain>
    </source>
</reference>
<evidence type="ECO:0000256" key="1">
    <source>
        <dbReference type="ARBA" id="ARBA00022478"/>
    </source>
</evidence>
<dbReference type="HAMAP" id="MF_00974">
    <property type="entry name" value="DNA_primase_DnaG"/>
    <property type="match status" value="1"/>
</dbReference>
<dbReference type="GO" id="GO:0005737">
    <property type="term" value="C:cytoplasm"/>
    <property type="evidence" value="ECO:0007669"/>
    <property type="project" value="TreeGrafter"/>
</dbReference>
<dbReference type="Pfam" id="PF08275">
    <property type="entry name" value="DNAG_N"/>
    <property type="match status" value="1"/>
</dbReference>
<evidence type="ECO:0000256" key="2">
    <source>
        <dbReference type="ARBA" id="ARBA00022515"/>
    </source>
</evidence>
<dbReference type="Pfam" id="PF10410">
    <property type="entry name" value="DnaB_bind"/>
    <property type="match status" value="1"/>
</dbReference>
<dbReference type="SUPFAM" id="SSF57783">
    <property type="entry name" value="Zinc beta-ribbon"/>
    <property type="match status" value="1"/>
</dbReference>
<keyword evidence="17" id="KW-1185">Reference proteome</keyword>
<comment type="subunit">
    <text evidence="12">Monomer. Interacts with DnaB.</text>
</comment>
<dbReference type="InterPro" id="IPR050219">
    <property type="entry name" value="DnaG_primase"/>
</dbReference>
<dbReference type="NCBIfam" id="TIGR01391">
    <property type="entry name" value="dnaG"/>
    <property type="match status" value="1"/>
</dbReference>
<keyword evidence="8 12" id="KW-0862">Zinc</keyword>
<dbReference type="SUPFAM" id="SSF56731">
    <property type="entry name" value="DNA primase core"/>
    <property type="match status" value="1"/>
</dbReference>
<dbReference type="GO" id="GO:0006269">
    <property type="term" value="P:DNA replication, synthesis of primer"/>
    <property type="evidence" value="ECO:0007669"/>
    <property type="project" value="UniProtKB-UniRule"/>
</dbReference>
<keyword evidence="2 12" id="KW-0639">Primosome</keyword>
<evidence type="ECO:0000259" key="15">
    <source>
        <dbReference type="PROSITE" id="PS50880"/>
    </source>
</evidence>
<comment type="similarity">
    <text evidence="12 13">Belongs to the DnaG primase family.</text>
</comment>
<evidence type="ECO:0000313" key="17">
    <source>
        <dbReference type="Proteomes" id="UP000069902"/>
    </source>
</evidence>
<dbReference type="CDD" id="cd03364">
    <property type="entry name" value="TOPRIM_DnaG_primases"/>
    <property type="match status" value="1"/>
</dbReference>
<dbReference type="InterPro" id="IPR036977">
    <property type="entry name" value="DNA_primase_Znf_CHC2"/>
</dbReference>
<comment type="domain">
    <text evidence="12">Contains an N-terminal zinc-binding domain, a central core domain that contains the primase activity, and a C-terminal DnaB-binding domain.</text>
</comment>
<keyword evidence="5 12" id="KW-0235">DNA replication</keyword>
<feature type="domain" description="Toprim" evidence="15">
    <location>
        <begin position="258"/>
        <end position="340"/>
    </location>
</feature>
<evidence type="ECO:0000256" key="5">
    <source>
        <dbReference type="ARBA" id="ARBA00022705"/>
    </source>
</evidence>
<dbReference type="Gene3D" id="3.90.980.10">
    <property type="entry name" value="DNA primase, catalytic core, N-terminal domain"/>
    <property type="match status" value="1"/>
</dbReference>
<dbReference type="Pfam" id="PF13155">
    <property type="entry name" value="Toprim_2"/>
    <property type="match status" value="1"/>
</dbReference>
<dbReference type="GO" id="GO:0000428">
    <property type="term" value="C:DNA-directed RNA polymerase complex"/>
    <property type="evidence" value="ECO:0007669"/>
    <property type="project" value="UniProtKB-KW"/>
</dbReference>
<evidence type="ECO:0000313" key="16">
    <source>
        <dbReference type="EMBL" id="CUI17103.1"/>
    </source>
</evidence>
<accession>A0A0U5JFD4</accession>
<dbReference type="InterPro" id="IPR006295">
    <property type="entry name" value="DNA_primase_DnaG"/>
</dbReference>
<evidence type="ECO:0000256" key="6">
    <source>
        <dbReference type="ARBA" id="ARBA00022723"/>
    </source>
</evidence>
<dbReference type="GO" id="GO:0008270">
    <property type="term" value="F:zinc ion binding"/>
    <property type="evidence" value="ECO:0007669"/>
    <property type="project" value="UniProtKB-UniRule"/>
</dbReference>
<evidence type="ECO:0000256" key="8">
    <source>
        <dbReference type="ARBA" id="ARBA00022833"/>
    </source>
</evidence>
<evidence type="ECO:0000256" key="10">
    <source>
        <dbReference type="ARBA" id="ARBA00023125"/>
    </source>
</evidence>
<sequence>MPIFNKESLETLKQRVDLVEVLSSHMELKRTGASYKGLCPFHDEKSPSFVVQKGDSHYHCFGCGAHGDAIQFLMTHQKMSFSEAVESLAQRFHVHLEVEEREEKRGLNKGLIKSALETACQFYHYCLLHTAEGHEALAYLYSRGIDLNFIRYFQLGLAPKMPGLFRAVMQAKGVKDEALLEAGLLASNKEGQMREFFSDRILFPIHHHSGGVIGFSGRKYKEETFGGKYVNTPETTLFKKSRVLFGLNYSRRRIAKERKAIIVEGQIDALRLVQVGLNLTVAGQGTAFGDGHVKELVNLGVNQVYLALDSDKAGQEATSKIGHLFQKEGVEVRVVQMPLGSDPDSFLRERGPDAFLKLLAVSIDYINFLVKHLSQDLNLDSPAAKNELMQNATKLIREWDHPLMVHETLRKLAHLLKVPEEIVGVGKDHLPNIYIKKTASVGIQTIDPDRILETDLLRWLLLHGQEQTRLVDIVRLNLAKEDFKVSICQKIFELYSENYENHRSCDLLSLAIDLDDAEGQLVLSDLLQKKVNKEKAESLLIETVQKILDRNWMYKREEIKIKVQSGHCSDEEVLALVKQFDDLKRNPPVVNLNF</sequence>
<dbReference type="InterPro" id="IPR019475">
    <property type="entry name" value="DNA_primase_DnaB-bd"/>
</dbReference>
<comment type="catalytic activity">
    <reaction evidence="12">
        <text>ssDNA + n NTP = ssDNA/pppN(pN)n-1 hybrid + (n-1) diphosphate.</text>
        <dbReference type="EC" id="2.7.7.101"/>
    </reaction>
</comment>
<dbReference type="FunFam" id="3.90.580.10:FF:000001">
    <property type="entry name" value="DNA primase"/>
    <property type="match status" value="1"/>
</dbReference>
<dbReference type="RefSeq" id="WP_059061251.1">
    <property type="nucleotide sequence ID" value="NZ_LN879502.1"/>
</dbReference>
<dbReference type="AlphaFoldDB" id="A0A0U5JFD4"/>
<dbReference type="InterPro" id="IPR016136">
    <property type="entry name" value="DNA_helicase_N/primase_C"/>
</dbReference>
<dbReference type="SMART" id="SM00493">
    <property type="entry name" value="TOPRIM"/>
    <property type="match status" value="1"/>
</dbReference>
<dbReference type="InParanoid" id="A0A0U5JFD4"/>
<dbReference type="PROSITE" id="PS50880">
    <property type="entry name" value="TOPRIM"/>
    <property type="match status" value="1"/>
</dbReference>
<keyword evidence="4 12" id="KW-0548">Nucleotidyltransferase</keyword>
<keyword evidence="11 12" id="KW-0804">Transcription</keyword>
<evidence type="ECO:0000256" key="3">
    <source>
        <dbReference type="ARBA" id="ARBA00022679"/>
    </source>
</evidence>
<dbReference type="EC" id="2.7.7.101" evidence="12"/>
<evidence type="ECO:0000256" key="9">
    <source>
        <dbReference type="ARBA" id="ARBA00022842"/>
    </source>
</evidence>
<evidence type="ECO:0000256" key="11">
    <source>
        <dbReference type="ARBA" id="ARBA00023163"/>
    </source>
</evidence>
<feature type="zinc finger region" description="CHC2-type" evidence="12 14">
    <location>
        <begin position="39"/>
        <end position="63"/>
    </location>
</feature>
<keyword evidence="9" id="KW-0460">Magnesium</keyword>
<dbReference type="Gene3D" id="3.90.580.10">
    <property type="entry name" value="Zinc finger, CHC2-type domain"/>
    <property type="match status" value="1"/>
</dbReference>
<dbReference type="EMBL" id="LN879502">
    <property type="protein sequence ID" value="CUI17103.1"/>
    <property type="molecule type" value="Genomic_DNA"/>
</dbReference>
<keyword evidence="3 12" id="KW-0808">Transferase</keyword>
<dbReference type="STRING" id="389348.PNK_1493"/>
<dbReference type="InterPro" id="IPR013264">
    <property type="entry name" value="DNAG_N"/>
</dbReference>
<dbReference type="KEGG" id="pnl:PNK_1493"/>
<keyword evidence="6 12" id="KW-0479">Metal-binding</keyword>
<protein>
    <recommendedName>
        <fullName evidence="12 13">DNA primase</fullName>
        <ecNumber evidence="12">2.7.7.101</ecNumber>
    </recommendedName>
</protein>
<dbReference type="PIRSF" id="PIRSF002811">
    <property type="entry name" value="DnaG"/>
    <property type="match status" value="1"/>
</dbReference>
<dbReference type="InterPro" id="IPR006171">
    <property type="entry name" value="TOPRIM_dom"/>
</dbReference>
<evidence type="ECO:0000256" key="4">
    <source>
        <dbReference type="ARBA" id="ARBA00022695"/>
    </source>
</evidence>
<dbReference type="SMART" id="SM00400">
    <property type="entry name" value="ZnF_CHCC"/>
    <property type="match status" value="1"/>
</dbReference>
<evidence type="ECO:0000256" key="7">
    <source>
        <dbReference type="ARBA" id="ARBA00022771"/>
    </source>
</evidence>
<dbReference type="PATRIC" id="fig|389348.3.peg.1676"/>
<dbReference type="InterPro" id="IPR034151">
    <property type="entry name" value="TOPRIM_DnaG_bac"/>
</dbReference>
<dbReference type="GO" id="GO:1990077">
    <property type="term" value="C:primosome complex"/>
    <property type="evidence" value="ECO:0007669"/>
    <property type="project" value="UniProtKB-KW"/>
</dbReference>
<comment type="function">
    <text evidence="12 13">RNA polymerase that catalyzes the synthesis of short RNA molecules used as primers for DNA polymerase during DNA replication.</text>
</comment>
<evidence type="ECO:0000256" key="14">
    <source>
        <dbReference type="PIRSR" id="PIRSR002811-1"/>
    </source>
</evidence>
<dbReference type="Pfam" id="PF01807">
    <property type="entry name" value="Zn_ribbon_DnaG"/>
    <property type="match status" value="1"/>
</dbReference>
<organism evidence="16 17">
    <name type="scientific">Candidatus Protochlamydia naegleriophila</name>
    <dbReference type="NCBI Taxonomy" id="389348"/>
    <lineage>
        <taxon>Bacteria</taxon>
        <taxon>Pseudomonadati</taxon>
        <taxon>Chlamydiota</taxon>
        <taxon>Chlamydiia</taxon>
        <taxon>Parachlamydiales</taxon>
        <taxon>Parachlamydiaceae</taxon>
        <taxon>Candidatus Protochlamydia</taxon>
    </lineage>
</organism>
<dbReference type="PANTHER" id="PTHR30313">
    <property type="entry name" value="DNA PRIMASE"/>
    <property type="match status" value="1"/>
</dbReference>
<dbReference type="GO" id="GO:0003899">
    <property type="term" value="F:DNA-directed RNA polymerase activity"/>
    <property type="evidence" value="ECO:0007669"/>
    <property type="project" value="UniProtKB-UniRule"/>
</dbReference>
<name>A0A0U5JFD4_9BACT</name>
<keyword evidence="1 12" id="KW-0240">DNA-directed RNA polymerase</keyword>
<dbReference type="FunCoup" id="A0A0U5JFD4">
    <property type="interactions" value="211"/>
</dbReference>
<dbReference type="GO" id="GO:0003677">
    <property type="term" value="F:DNA binding"/>
    <property type="evidence" value="ECO:0007669"/>
    <property type="project" value="UniProtKB-KW"/>
</dbReference>
<evidence type="ECO:0000256" key="12">
    <source>
        <dbReference type="HAMAP-Rule" id="MF_00974"/>
    </source>
</evidence>
<dbReference type="Gene3D" id="3.40.1360.10">
    <property type="match status" value="1"/>
</dbReference>
<dbReference type="Proteomes" id="UP000069902">
    <property type="component" value="Chromosome cPNK"/>
</dbReference>
<dbReference type="PANTHER" id="PTHR30313:SF2">
    <property type="entry name" value="DNA PRIMASE"/>
    <property type="match status" value="1"/>
</dbReference>